<dbReference type="Proteomes" id="UP000035067">
    <property type="component" value="Unassembled WGS sequence"/>
</dbReference>
<reference evidence="2 3" key="1">
    <citation type="submission" date="2015-01" db="EMBL/GenBank/DDBJ databases">
        <title>Lifestyle Evolution in Cyanobacterial Symbionts of Sponges.</title>
        <authorList>
            <person name="Burgsdorf I."/>
            <person name="Slaby B.M."/>
            <person name="Handley K.M."/>
            <person name="Haber M."/>
            <person name="Blom J."/>
            <person name="Marshall C.W."/>
            <person name="Gilbert J.A."/>
            <person name="Hentschel U."/>
            <person name="Steindler L."/>
        </authorList>
    </citation>
    <scope>NUCLEOTIDE SEQUENCE [LARGE SCALE GENOMIC DNA]</scope>
    <source>
        <strain evidence="2">SP3</strain>
    </source>
</reference>
<dbReference type="PATRIC" id="fig|1604020.3.peg.1885"/>
<dbReference type="AlphaFoldDB" id="A0A0G2HJC9"/>
<gene>
    <name evidence="2" type="ORF">TE42_08995</name>
</gene>
<evidence type="ECO:0000313" key="2">
    <source>
        <dbReference type="EMBL" id="KKZ10995.1"/>
    </source>
</evidence>
<sequence length="127" mass="14080">MAMTPQERRHHDDRLSRRAIALDPSGYFLISLDRDAGDIVAEHYSNTINDHGLAADPDTGEVLACRGGAPRRPVATYRGCSAKELGIRLVEEADPCPVSRLDHALYLGREFQRAEACLESGRDYVQD</sequence>
<dbReference type="InterPro" id="IPR017260">
    <property type="entry name" value="UCP037673"/>
</dbReference>
<dbReference type="PIRSF" id="PIRSF037673">
    <property type="entry name" value="UCP037673"/>
    <property type="match status" value="1"/>
</dbReference>
<accession>A0A0G2HJC9</accession>
<feature type="domain" description="DUF4346" evidence="1">
    <location>
        <begin position="22"/>
        <end position="127"/>
    </location>
</feature>
<dbReference type="EMBL" id="JXQG01000067">
    <property type="protein sequence ID" value="KKZ10995.1"/>
    <property type="molecule type" value="Genomic_DNA"/>
</dbReference>
<dbReference type="Pfam" id="PF14251">
    <property type="entry name" value="PterinBD-DUF4346"/>
    <property type="match status" value="1"/>
</dbReference>
<evidence type="ECO:0000259" key="1">
    <source>
        <dbReference type="Pfam" id="PF14251"/>
    </source>
</evidence>
<organism evidence="2 3">
    <name type="scientific">Candidatus Synechococcus spongiarum SP3</name>
    <dbReference type="NCBI Taxonomy" id="1604020"/>
    <lineage>
        <taxon>Bacteria</taxon>
        <taxon>Bacillati</taxon>
        <taxon>Cyanobacteriota</taxon>
        <taxon>Cyanophyceae</taxon>
        <taxon>Synechococcales</taxon>
        <taxon>Synechococcaceae</taxon>
        <taxon>Synechococcus</taxon>
    </lineage>
</organism>
<comment type="caution">
    <text evidence="2">The sequence shown here is derived from an EMBL/GenBank/DDBJ whole genome shotgun (WGS) entry which is preliminary data.</text>
</comment>
<dbReference type="InterPro" id="IPR025595">
    <property type="entry name" value="PterinBD-DUF4346"/>
</dbReference>
<proteinExistence type="predicted"/>
<evidence type="ECO:0000313" key="3">
    <source>
        <dbReference type="Proteomes" id="UP000035067"/>
    </source>
</evidence>
<name>A0A0G2HJC9_9SYNE</name>
<protein>
    <recommendedName>
        <fullName evidence="1">DUF4346 domain-containing protein</fullName>
    </recommendedName>
</protein>